<sequence length="1453" mass="156808">MFGRFFKNKEDGKGGPPVHQRQGGPNGRADEPPVGGGFFNLPPPVSKPYGSQNAAEFGAPSTSVCGGGPSLGGGYPPPPVYGSSNAPVDNSSINGGAPSGGGMDMFGGMSVKAPPATGNNGTGRYQSSIQQQQYGGGYGGSLQPITTSMQPPKANGSLFSGLEVAAVPAAHDDGGNLTMLTYATEQRRARKSSGSFNYLDVAGSKTADTPNASEYSRTSATSSTGTITSRLSSKSVKKKKKKTFRPGFGRQLSDESAAALQRGDLKEDDIIHQREGRLISDRSDSSRSSRSVSGPTDLAHLLPPVKSGSVLQGLTVHKGSLPSGGGGGVLAGLTVHKSASSSPSPVKVVSSAESDFDGNGVLSGLSIHRAPIIAGNDAYESVNDAFVATPTPEMYKKPYSSVPASLPTPEERLFNTLRDFHESAVSFRQLTVKQNEEENRLMERKAQLAYQLTQYEMDLRDVEAQQHHACEVEDFEKADALNATINSVRHCITLTESDVRKLDSELVAFVKTKEKVFANQLRSTRGTLRELEKFREDQESERTVARNEYKLYEANQTEQLQFEAERIDAEMHHVSVSLENVISEKLEIEATIEGQCSSEFAVQAQLIEEKQAVEEEVRELERRLKEKLDRVQKIQTSIDTAQRDINTVRKRYSRQLKRISDREDGIKKTKAEVESDGEHLKQQRHEFEGKLKRYVEDILTIGKRIGAVKKEMRAASLLANVLEVQETRREQSLIRKKQQTAELSSLNDATAVAEQGFTMLSKQHEELEKSLSIHRNAIASAEAMIPRLEQEKKAAAAQRNFKEAARISKDIKALEKDRSTAEEMVEVVELELQDLAERIDKREVELEEKKKELKKMEKHLDLATLQELWKEAKHLRTALRKIEKCKSEGDAANGGINFRSSAILLVQAEYDACILQVETFEKKYDVVEEGSEHVSLSRSSLAGKTTDMEELNVDIDATKDSSSVLEEITAQLLELESQIEKATDNEDLDSTGSFIWHENESLEDAVEESNSSEYSAEEEAEADEEYAHEEMISPVNLGRSHDELTQSLGKTIQLGVVMPVEQIDILTTSKDYDTAGSYDKELQSSQEREKPIRGEDDPSDGSSGVTAPTMFGGPDSNTENFTSIETAVSGALLSSAQEVFVESMTSGSLIGGLPMSSGPDATSQSLVEVSTTDPDLEMKDEALEPEEAAAFAKFEIVSPTSSEMKDSFFGNSRMLNNNASLVAPSASGCLFGALHMSGSFQVGTASFSSPGKKTEEEKEDPNVTATEVMDVSASRPVGNGSMFSGLQLSSSAVSVRADAGTEPIAVSNENSADMFGGLNLSNSSAGAVSSEHTSTDACTNIFGDLELSSSAVGASTEASGHMLGSLSLSSSAIAAAPVETDADVAASSTSETDPSAQSVGDARMSIHELVVHSENGYVAGANYDASFSTSIVTKVSGDDTTRTETEQVATETE</sequence>
<feature type="compositionally biased region" description="Polar residues" evidence="2">
    <location>
        <begin position="206"/>
        <end position="215"/>
    </location>
</feature>
<evidence type="ECO:0000259" key="3">
    <source>
        <dbReference type="PROSITE" id="PS50151"/>
    </source>
</evidence>
<feature type="region of interest" description="Disordered" evidence="2">
    <location>
        <begin position="1075"/>
        <end position="1121"/>
    </location>
</feature>
<feature type="region of interest" description="Disordered" evidence="2">
    <location>
        <begin position="1000"/>
        <end position="1025"/>
    </location>
</feature>
<dbReference type="InterPro" id="IPR001943">
    <property type="entry name" value="UVR_dom"/>
</dbReference>
<feature type="compositionally biased region" description="Gly residues" evidence="2">
    <location>
        <begin position="65"/>
        <end position="74"/>
    </location>
</feature>
<keyword evidence="5" id="KW-1185">Reference proteome</keyword>
<feature type="coiled-coil region" evidence="1">
    <location>
        <begin position="603"/>
        <end position="651"/>
    </location>
</feature>
<name>A0AAV0SWR8_9STRA</name>
<dbReference type="Proteomes" id="UP001162029">
    <property type="component" value="Unassembled WGS sequence"/>
</dbReference>
<dbReference type="PANTHER" id="PTHR14332">
    <property type="entry name" value="DISRUPTED IN SCHIZOPHRENIA 1 PROTEIN"/>
    <property type="match status" value="1"/>
</dbReference>
<evidence type="ECO:0000313" key="5">
    <source>
        <dbReference type="Proteomes" id="UP001162029"/>
    </source>
</evidence>
<dbReference type="GO" id="GO:0005815">
    <property type="term" value="C:microtubule organizing center"/>
    <property type="evidence" value="ECO:0007669"/>
    <property type="project" value="TreeGrafter"/>
</dbReference>
<feature type="compositionally biased region" description="Low complexity" evidence="2">
    <location>
        <begin position="216"/>
        <end position="234"/>
    </location>
</feature>
<dbReference type="PANTHER" id="PTHR14332:SF3">
    <property type="entry name" value="DISRUPTED IN SCHIZOPHRENIA 1 PROTEIN"/>
    <property type="match status" value="1"/>
</dbReference>
<feature type="compositionally biased region" description="Acidic residues" evidence="2">
    <location>
        <begin position="1015"/>
        <end position="1025"/>
    </location>
</feature>
<feature type="region of interest" description="Disordered" evidence="2">
    <location>
        <begin position="1244"/>
        <end position="1264"/>
    </location>
</feature>
<feature type="compositionally biased region" description="Basic and acidic residues" evidence="2">
    <location>
        <begin position="1075"/>
        <end position="1096"/>
    </location>
</feature>
<dbReference type="GO" id="GO:0005874">
    <property type="term" value="C:microtubule"/>
    <property type="evidence" value="ECO:0007669"/>
    <property type="project" value="TreeGrafter"/>
</dbReference>
<reference evidence="4" key="1">
    <citation type="submission" date="2022-12" db="EMBL/GenBank/DDBJ databases">
        <authorList>
            <person name="Webb A."/>
        </authorList>
    </citation>
    <scope>NUCLEOTIDE SEQUENCE</scope>
    <source>
        <strain evidence="4">Pd1</strain>
    </source>
</reference>
<organism evidence="4 5">
    <name type="scientific">Peronospora destructor</name>
    <dbReference type="NCBI Taxonomy" id="86335"/>
    <lineage>
        <taxon>Eukaryota</taxon>
        <taxon>Sar</taxon>
        <taxon>Stramenopiles</taxon>
        <taxon>Oomycota</taxon>
        <taxon>Peronosporomycetes</taxon>
        <taxon>Peronosporales</taxon>
        <taxon>Peronosporaceae</taxon>
        <taxon>Peronospora</taxon>
    </lineage>
</organism>
<feature type="compositionally biased region" description="Basic and acidic residues" evidence="2">
    <location>
        <begin position="263"/>
        <end position="287"/>
    </location>
</feature>
<dbReference type="PROSITE" id="PS50151">
    <property type="entry name" value="UVR"/>
    <property type="match status" value="1"/>
</dbReference>
<comment type="caution">
    <text evidence="4">The sequence shown here is derived from an EMBL/GenBank/DDBJ whole genome shotgun (WGS) entry which is preliminary data.</text>
</comment>
<feature type="coiled-coil region" evidence="1">
    <location>
        <begin position="764"/>
        <end position="866"/>
    </location>
</feature>
<gene>
    <name evidence="4" type="ORF">PDE001_LOCUS340</name>
</gene>
<evidence type="ECO:0000256" key="1">
    <source>
        <dbReference type="SAM" id="Coils"/>
    </source>
</evidence>
<feature type="compositionally biased region" description="Polar residues" evidence="2">
    <location>
        <begin position="49"/>
        <end position="64"/>
    </location>
</feature>
<dbReference type="InterPro" id="IPR026081">
    <property type="entry name" value="DISC1"/>
</dbReference>
<proteinExistence type="predicted"/>
<feature type="region of interest" description="Disordered" evidence="2">
    <location>
        <begin position="1"/>
        <end position="154"/>
    </location>
</feature>
<dbReference type="GO" id="GO:0045111">
    <property type="term" value="C:intermediate filament cytoskeleton"/>
    <property type="evidence" value="ECO:0007669"/>
    <property type="project" value="TreeGrafter"/>
</dbReference>
<accession>A0AAV0SWR8</accession>
<dbReference type="EMBL" id="CANTFM010000053">
    <property type="protein sequence ID" value="CAI5709871.1"/>
    <property type="molecule type" value="Genomic_DNA"/>
</dbReference>
<feature type="compositionally biased region" description="Basic residues" evidence="2">
    <location>
        <begin position="235"/>
        <end position="244"/>
    </location>
</feature>
<feature type="compositionally biased region" description="Polar residues" evidence="2">
    <location>
        <begin position="85"/>
        <end position="94"/>
    </location>
</feature>
<keyword evidence="1" id="KW-0175">Coiled coil</keyword>
<feature type="compositionally biased region" description="Low complexity" evidence="2">
    <location>
        <begin position="123"/>
        <end position="133"/>
    </location>
</feature>
<protein>
    <recommendedName>
        <fullName evidence="3">UVR domain-containing protein</fullName>
    </recommendedName>
</protein>
<feature type="domain" description="UVR" evidence="3">
    <location>
        <begin position="782"/>
        <end position="817"/>
    </location>
</feature>
<evidence type="ECO:0000313" key="4">
    <source>
        <dbReference type="EMBL" id="CAI5709871.1"/>
    </source>
</evidence>
<feature type="coiled-coil region" evidence="1">
    <location>
        <begin position="528"/>
        <end position="555"/>
    </location>
</feature>
<evidence type="ECO:0000256" key="2">
    <source>
        <dbReference type="SAM" id="MobiDB-lite"/>
    </source>
</evidence>
<feature type="region of interest" description="Disordered" evidence="2">
    <location>
        <begin position="200"/>
        <end position="303"/>
    </location>
</feature>